<dbReference type="AlphaFoldDB" id="A0A5M9JHD9"/>
<feature type="compositionally biased region" description="Basic and acidic residues" evidence="1">
    <location>
        <begin position="66"/>
        <end position="77"/>
    </location>
</feature>
<dbReference type="EMBL" id="VICG01000011">
    <property type="protein sequence ID" value="KAA8567136.1"/>
    <property type="molecule type" value="Genomic_DNA"/>
</dbReference>
<accession>A0A5M9JHD9</accession>
<comment type="caution">
    <text evidence="2">The sequence shown here is derived from an EMBL/GenBank/DDBJ whole genome shotgun (WGS) entry which is preliminary data.</text>
</comment>
<protein>
    <submittedName>
        <fullName evidence="2">Uncharacterized protein</fullName>
    </submittedName>
</protein>
<keyword evidence="3" id="KW-1185">Reference proteome</keyword>
<sequence length="77" mass="8854">MIQGLWKLRETVPPPSLQLTIPFPSPSEQYDEEQIYAPKLDSRNASIHPLSIHNHPQIFPKKHSRSKDIPLSDTNKN</sequence>
<reference evidence="2 3" key="1">
    <citation type="submission" date="2019-06" db="EMBL/GenBank/DDBJ databases">
        <title>Genome Sequence of the Brown Rot Fungal Pathogen Monilinia fructicola.</title>
        <authorList>
            <person name="De Miccolis Angelini R.M."/>
            <person name="Landi L."/>
            <person name="Abate D."/>
            <person name="Pollastro S."/>
            <person name="Romanazzi G."/>
            <person name="Faretra F."/>
        </authorList>
    </citation>
    <scope>NUCLEOTIDE SEQUENCE [LARGE SCALE GENOMIC DNA]</scope>
    <source>
        <strain evidence="2 3">Mfrc123</strain>
    </source>
</reference>
<name>A0A5M9JHD9_MONFR</name>
<organism evidence="2 3">
    <name type="scientific">Monilinia fructicola</name>
    <name type="common">Brown rot fungus</name>
    <name type="synonym">Ciboria fructicola</name>
    <dbReference type="NCBI Taxonomy" id="38448"/>
    <lineage>
        <taxon>Eukaryota</taxon>
        <taxon>Fungi</taxon>
        <taxon>Dikarya</taxon>
        <taxon>Ascomycota</taxon>
        <taxon>Pezizomycotina</taxon>
        <taxon>Leotiomycetes</taxon>
        <taxon>Helotiales</taxon>
        <taxon>Sclerotiniaceae</taxon>
        <taxon>Monilinia</taxon>
    </lineage>
</organism>
<gene>
    <name evidence="2" type="ORF">EYC84_010200</name>
</gene>
<proteinExistence type="predicted"/>
<evidence type="ECO:0000256" key="1">
    <source>
        <dbReference type="SAM" id="MobiDB-lite"/>
    </source>
</evidence>
<evidence type="ECO:0000313" key="2">
    <source>
        <dbReference type="EMBL" id="KAA8567136.1"/>
    </source>
</evidence>
<feature type="region of interest" description="Disordered" evidence="1">
    <location>
        <begin position="38"/>
        <end position="77"/>
    </location>
</feature>
<dbReference type="Proteomes" id="UP000322873">
    <property type="component" value="Unassembled WGS sequence"/>
</dbReference>
<evidence type="ECO:0000313" key="3">
    <source>
        <dbReference type="Proteomes" id="UP000322873"/>
    </source>
</evidence>